<accession>A0AAD9YEN3</accession>
<dbReference type="Proteomes" id="UP001281614">
    <property type="component" value="Unassembled WGS sequence"/>
</dbReference>
<keyword evidence="4" id="KW-1185">Reference proteome</keyword>
<feature type="region of interest" description="Disordered" evidence="1">
    <location>
        <begin position="158"/>
        <end position="207"/>
    </location>
</feature>
<feature type="chain" id="PRO_5042242970" evidence="2">
    <location>
        <begin position="20"/>
        <end position="363"/>
    </location>
</feature>
<proteinExistence type="predicted"/>
<protein>
    <submittedName>
        <fullName evidence="3">Uncharacterized protein</fullName>
    </submittedName>
</protein>
<dbReference type="AlphaFoldDB" id="A0AAD9YEN3"/>
<keyword evidence="2" id="KW-0732">Signal</keyword>
<sequence>MYPIHVLAAILAVTGTGMALPLEESIALATPSTPPAPVVEQPKESWAGCDDPDYPKIPSKKEPFMFQPKKALQPKKPKGWCGREKRDLAMDATWVVDEDGFRTLSPESIAAIFDAAPGPVVPESTPDVAASAAPKKDAGDKILLPDAIKNIHVHGPGIVAPSANTTTSRTSTSPPATTSPATATATGNSTATATGTPTAADSSPTETPLETLFREGPEIKMAVAMLTACSIPTNETNAPRSPLEHIWSLFWKMFRFRPWAINNTKEDATQKCMIKAYNTWLRKMGTAEPTTTPDDITEENASPIAIDCLPELSKAVQERRDNGMVSPATVNAGGECIEEAYEDWMEDLRLSQEPAAEPTGDDD</sequence>
<comment type="caution">
    <text evidence="3">The sequence shown here is derived from an EMBL/GenBank/DDBJ whole genome shotgun (WGS) entry which is preliminary data.</text>
</comment>
<organism evidence="3 4">
    <name type="scientific">Colletotrichum kahawae</name>
    <name type="common">Coffee berry disease fungus</name>
    <dbReference type="NCBI Taxonomy" id="34407"/>
    <lineage>
        <taxon>Eukaryota</taxon>
        <taxon>Fungi</taxon>
        <taxon>Dikarya</taxon>
        <taxon>Ascomycota</taxon>
        <taxon>Pezizomycotina</taxon>
        <taxon>Sordariomycetes</taxon>
        <taxon>Hypocreomycetidae</taxon>
        <taxon>Glomerellales</taxon>
        <taxon>Glomerellaceae</taxon>
        <taxon>Colletotrichum</taxon>
        <taxon>Colletotrichum gloeosporioides species complex</taxon>
    </lineage>
</organism>
<gene>
    <name evidence="3" type="ORF">CKAH01_16738</name>
</gene>
<evidence type="ECO:0000313" key="4">
    <source>
        <dbReference type="Proteomes" id="UP001281614"/>
    </source>
</evidence>
<dbReference type="EMBL" id="VYYT01000184">
    <property type="protein sequence ID" value="KAK2759195.1"/>
    <property type="molecule type" value="Genomic_DNA"/>
</dbReference>
<reference evidence="3" key="1">
    <citation type="submission" date="2023-02" db="EMBL/GenBank/DDBJ databases">
        <title>Colletotrichum kahawae CIFC_Que2 genome sequencing and assembly.</title>
        <authorList>
            <person name="Baroncelli R."/>
        </authorList>
    </citation>
    <scope>NUCLEOTIDE SEQUENCE</scope>
    <source>
        <strain evidence="3">CIFC_Que2</strain>
    </source>
</reference>
<name>A0AAD9YEN3_COLKA</name>
<evidence type="ECO:0000256" key="1">
    <source>
        <dbReference type="SAM" id="MobiDB-lite"/>
    </source>
</evidence>
<evidence type="ECO:0000256" key="2">
    <source>
        <dbReference type="SAM" id="SignalP"/>
    </source>
</evidence>
<feature type="compositionally biased region" description="Low complexity" evidence="1">
    <location>
        <begin position="160"/>
        <end position="205"/>
    </location>
</feature>
<feature type="signal peptide" evidence="2">
    <location>
        <begin position="1"/>
        <end position="19"/>
    </location>
</feature>
<evidence type="ECO:0000313" key="3">
    <source>
        <dbReference type="EMBL" id="KAK2759195.1"/>
    </source>
</evidence>